<keyword evidence="3" id="KW-1185">Reference proteome</keyword>
<dbReference type="GeneID" id="54465700"/>
<reference evidence="4" key="2">
    <citation type="submission" date="2020-04" db="EMBL/GenBank/DDBJ databases">
        <authorList>
            <consortium name="NCBI Genome Project"/>
        </authorList>
    </citation>
    <scope>NUCLEOTIDE SEQUENCE</scope>
    <source>
        <strain evidence="4">CBS 304.34</strain>
    </source>
</reference>
<protein>
    <submittedName>
        <fullName evidence="2 4">Uncharacterized protein</fullName>
    </submittedName>
</protein>
<evidence type="ECO:0000313" key="3">
    <source>
        <dbReference type="Proteomes" id="UP000504636"/>
    </source>
</evidence>
<evidence type="ECO:0000256" key="1">
    <source>
        <dbReference type="SAM" id="MobiDB-lite"/>
    </source>
</evidence>
<gene>
    <name evidence="2 4" type="ORF">BDZ99DRAFT_514110</name>
</gene>
<dbReference type="AlphaFoldDB" id="A0A6A6ZAM4"/>
<evidence type="ECO:0000313" key="4">
    <source>
        <dbReference type="RefSeq" id="XP_033584852.1"/>
    </source>
</evidence>
<sequence>MTITIFPRPSLVPATLNYRRHLGTPDAGTITACATCILLRARTHHQLLSHRLSPINTLVTGTLQKFKIVQIGRKKMALDHVGSQNLKHGAAELFEDDGTDHDIRYDNASIDMLFDRARLRTLRRTKTTLQSRSSVSPELQPAPLPDVSARDSRLDVCLKRIENKVKASWQAHEARQNDQDFMTFEDGENLDAEFRALASVLPIGALESDFGESEEDAEVWANDQGALLKNIEAPDKTPPDPSVWEKILEEREATRAAEVLARAEAFSRGKRAWMATISYSVNEQDVESI</sequence>
<proteinExistence type="predicted"/>
<dbReference type="RefSeq" id="XP_033584852.1">
    <property type="nucleotide sequence ID" value="XM_033724807.1"/>
</dbReference>
<reference evidence="4" key="3">
    <citation type="submission" date="2025-04" db="UniProtKB">
        <authorList>
            <consortium name="RefSeq"/>
        </authorList>
    </citation>
    <scope>IDENTIFICATION</scope>
    <source>
        <strain evidence="4">CBS 304.34</strain>
    </source>
</reference>
<dbReference type="Proteomes" id="UP000504636">
    <property type="component" value="Unplaced"/>
</dbReference>
<name>A0A6A6ZAM4_9PEZI</name>
<dbReference type="EMBL" id="MU003692">
    <property type="protein sequence ID" value="KAF2817888.1"/>
    <property type="molecule type" value="Genomic_DNA"/>
</dbReference>
<organism evidence="2">
    <name type="scientific">Mytilinidion resinicola</name>
    <dbReference type="NCBI Taxonomy" id="574789"/>
    <lineage>
        <taxon>Eukaryota</taxon>
        <taxon>Fungi</taxon>
        <taxon>Dikarya</taxon>
        <taxon>Ascomycota</taxon>
        <taxon>Pezizomycotina</taxon>
        <taxon>Dothideomycetes</taxon>
        <taxon>Pleosporomycetidae</taxon>
        <taxon>Mytilinidiales</taxon>
        <taxon>Mytilinidiaceae</taxon>
        <taxon>Mytilinidion</taxon>
    </lineage>
</organism>
<reference evidence="2 4" key="1">
    <citation type="journal article" date="2020" name="Stud. Mycol.">
        <title>101 Dothideomycetes genomes: a test case for predicting lifestyles and emergence of pathogens.</title>
        <authorList>
            <person name="Haridas S."/>
            <person name="Albert R."/>
            <person name="Binder M."/>
            <person name="Bloem J."/>
            <person name="Labutti K."/>
            <person name="Salamov A."/>
            <person name="Andreopoulos B."/>
            <person name="Baker S."/>
            <person name="Barry K."/>
            <person name="Bills G."/>
            <person name="Bluhm B."/>
            <person name="Cannon C."/>
            <person name="Castanera R."/>
            <person name="Culley D."/>
            <person name="Daum C."/>
            <person name="Ezra D."/>
            <person name="Gonzalez J."/>
            <person name="Henrissat B."/>
            <person name="Kuo A."/>
            <person name="Liang C."/>
            <person name="Lipzen A."/>
            <person name="Lutzoni F."/>
            <person name="Magnuson J."/>
            <person name="Mondo S."/>
            <person name="Nolan M."/>
            <person name="Ohm R."/>
            <person name="Pangilinan J."/>
            <person name="Park H.-J."/>
            <person name="Ramirez L."/>
            <person name="Alfaro M."/>
            <person name="Sun H."/>
            <person name="Tritt A."/>
            <person name="Yoshinaga Y."/>
            <person name="Zwiers L.-H."/>
            <person name="Turgeon B."/>
            <person name="Goodwin S."/>
            <person name="Spatafora J."/>
            <person name="Crous P."/>
            <person name="Grigoriev I."/>
        </authorList>
    </citation>
    <scope>NUCLEOTIDE SEQUENCE</scope>
    <source>
        <strain evidence="2 4">CBS 304.34</strain>
    </source>
</reference>
<feature type="region of interest" description="Disordered" evidence="1">
    <location>
        <begin position="128"/>
        <end position="147"/>
    </location>
</feature>
<accession>A0A6A6ZAM4</accession>
<evidence type="ECO:0000313" key="2">
    <source>
        <dbReference type="EMBL" id="KAF2817888.1"/>
    </source>
</evidence>